<dbReference type="Pfam" id="PF07885">
    <property type="entry name" value="Ion_trans_2"/>
    <property type="match status" value="1"/>
</dbReference>
<evidence type="ECO:0000256" key="1">
    <source>
        <dbReference type="SAM" id="MobiDB-lite"/>
    </source>
</evidence>
<protein>
    <submittedName>
        <fullName evidence="4">Two pore domain potassium channel family protein</fullName>
    </submittedName>
</protein>
<keyword evidence="5" id="KW-1185">Reference proteome</keyword>
<feature type="transmembrane region" description="Helical" evidence="2">
    <location>
        <begin position="184"/>
        <end position="205"/>
    </location>
</feature>
<keyword evidence="4" id="KW-0406">Ion transport</keyword>
<feature type="domain" description="Potassium channel" evidence="3">
    <location>
        <begin position="153"/>
        <end position="204"/>
    </location>
</feature>
<sequence>MAAADPHHRPQLDLGILRQVGDHAAQPLVLAAVVRRLDHFQAVERAWVALALGSGHLVDVGLVRLVQDKVADRPALVGKFRDLLDLIDAQVVQHGVLCHWGRADPAKALPGRSTQQGRAGAVPDTVPHWTGRLGTYRNHRGGKPPWSGGVPRDITFPESLHFSLVTPSSVGYGDIQPHTGFSRLITAAEILLGILLLPFGFSAIISHRNDRRGDQAGDAHSAGIQGGGDLFHCRNHPSRIGAPAPHRVRHDGGLKWQIQRPAPSPG</sequence>
<gene>
    <name evidence="4" type="ORF">IGS68_00455</name>
</gene>
<evidence type="ECO:0000313" key="5">
    <source>
        <dbReference type="Proteomes" id="UP000595197"/>
    </source>
</evidence>
<evidence type="ECO:0000259" key="3">
    <source>
        <dbReference type="Pfam" id="PF07885"/>
    </source>
</evidence>
<name>A0ABX7BDH4_9PROT</name>
<keyword evidence="2" id="KW-0812">Transmembrane</keyword>
<keyword evidence="4" id="KW-0813">Transport</keyword>
<feature type="region of interest" description="Disordered" evidence="1">
    <location>
        <begin position="228"/>
        <end position="266"/>
    </location>
</feature>
<dbReference type="EMBL" id="CP067420">
    <property type="protein sequence ID" value="QQP92247.1"/>
    <property type="molecule type" value="Genomic_DNA"/>
</dbReference>
<dbReference type="GO" id="GO:0034220">
    <property type="term" value="P:monoatomic ion transmembrane transport"/>
    <property type="evidence" value="ECO:0007669"/>
    <property type="project" value="UniProtKB-KW"/>
</dbReference>
<keyword evidence="2" id="KW-0472">Membrane</keyword>
<keyword evidence="2" id="KW-1133">Transmembrane helix</keyword>
<accession>A0ABX7BDH4</accession>
<proteinExistence type="predicted"/>
<evidence type="ECO:0000256" key="2">
    <source>
        <dbReference type="SAM" id="Phobius"/>
    </source>
</evidence>
<reference evidence="4" key="1">
    <citation type="submission" date="2021-02" db="EMBL/GenBank/DDBJ databases">
        <title>Skermanella TT6 skin isolate.</title>
        <authorList>
            <person name="Lee K."/>
            <person name="Ganzorig M."/>
        </authorList>
    </citation>
    <scope>NUCLEOTIDE SEQUENCE</scope>
    <source>
        <strain evidence="4">TT6</strain>
    </source>
</reference>
<dbReference type="SUPFAM" id="SSF81324">
    <property type="entry name" value="Voltage-gated potassium channels"/>
    <property type="match status" value="1"/>
</dbReference>
<organism evidence="4 5">
    <name type="scientific">Skermanella cutis</name>
    <dbReference type="NCBI Taxonomy" id="2775420"/>
    <lineage>
        <taxon>Bacteria</taxon>
        <taxon>Pseudomonadati</taxon>
        <taxon>Pseudomonadota</taxon>
        <taxon>Alphaproteobacteria</taxon>
        <taxon>Rhodospirillales</taxon>
        <taxon>Azospirillaceae</taxon>
        <taxon>Skermanella</taxon>
    </lineage>
</organism>
<keyword evidence="4" id="KW-0407">Ion channel</keyword>
<dbReference type="Gene3D" id="1.10.287.70">
    <property type="match status" value="1"/>
</dbReference>
<dbReference type="InterPro" id="IPR013099">
    <property type="entry name" value="K_chnl_dom"/>
</dbReference>
<dbReference type="Proteomes" id="UP000595197">
    <property type="component" value="Chromosome"/>
</dbReference>
<evidence type="ECO:0000313" key="4">
    <source>
        <dbReference type="EMBL" id="QQP92247.1"/>
    </source>
</evidence>